<evidence type="ECO:0000313" key="1">
    <source>
        <dbReference type="EMBL" id="RDE49148.1"/>
    </source>
</evidence>
<dbReference type="AlphaFoldDB" id="A0A369XP33"/>
<feature type="non-terminal residue" evidence="1">
    <location>
        <position position="60"/>
    </location>
</feature>
<proteinExistence type="predicted"/>
<evidence type="ECO:0000313" key="2">
    <source>
        <dbReference type="Proteomes" id="UP000253831"/>
    </source>
</evidence>
<accession>A0A369XP33</accession>
<dbReference type="InterPro" id="IPR027417">
    <property type="entry name" value="P-loop_NTPase"/>
</dbReference>
<organism evidence="1 2">
    <name type="scientific">Candidatus Accumulibacter meliphilus</name>
    <dbReference type="NCBI Taxonomy" id="2211374"/>
    <lineage>
        <taxon>Bacteria</taxon>
        <taxon>Pseudomonadati</taxon>
        <taxon>Pseudomonadota</taxon>
        <taxon>Betaproteobacteria</taxon>
        <taxon>Candidatus Accumulibacter</taxon>
    </lineage>
</organism>
<dbReference type="SUPFAM" id="SSF52540">
    <property type="entry name" value="P-loop containing nucleoside triphosphate hydrolases"/>
    <property type="match status" value="1"/>
</dbReference>
<comment type="caution">
    <text evidence="1">The sequence shown here is derived from an EMBL/GenBank/DDBJ whole genome shotgun (WGS) entry which is preliminary data.</text>
</comment>
<protein>
    <recommendedName>
        <fullName evidence="3">ATP-binding protein</fullName>
    </recommendedName>
</protein>
<sequence length="60" mass="6797">MAKLSRPRLARVHPRERLFKRLDECLEHPAVWVSGAAGAGKTTLIASYLSARKLPALWYH</sequence>
<evidence type="ECO:0008006" key="3">
    <source>
        <dbReference type="Google" id="ProtNLM"/>
    </source>
</evidence>
<name>A0A369XP33_9PROT</name>
<dbReference type="EMBL" id="QPGA01000055">
    <property type="protein sequence ID" value="RDE49148.1"/>
    <property type="molecule type" value="Genomic_DNA"/>
</dbReference>
<reference evidence="1 2" key="1">
    <citation type="submission" date="2018-05" db="EMBL/GenBank/DDBJ databases">
        <title>Integrated omic analyses show evidence that a Ca. Accumulibacter phosphatis strain performs denitrification under micro-aerobic conditions.</title>
        <authorList>
            <person name="Camejo P.Y."/>
            <person name="Katherine M.D."/>
            <person name="Daniel N.R."/>
        </authorList>
    </citation>
    <scope>NUCLEOTIDE SEQUENCE [LARGE SCALE GENOMIC DNA]</scope>
    <source>
        <strain evidence="1">UW-LDO-IC</strain>
    </source>
</reference>
<dbReference type="Proteomes" id="UP000253831">
    <property type="component" value="Unassembled WGS sequence"/>
</dbReference>
<gene>
    <name evidence="1" type="ORF">DVS81_18240</name>
</gene>